<proteinExistence type="predicted"/>
<dbReference type="Proteomes" id="UP000265566">
    <property type="component" value="Chromosome 1"/>
</dbReference>
<sequence>MESMCFINYLVIKNFLYEKGVNMAEIVKYVYVIIIFLSTILVATNIEGTMSCFHDADCVHKRCQLPQIPKCVGKKCRCRGQYQANPMGEEWPR</sequence>
<feature type="domain" description="Late nodulin" evidence="2">
    <location>
        <begin position="23"/>
        <end position="77"/>
    </location>
</feature>
<protein>
    <submittedName>
        <fullName evidence="3">Putative Late nodulin</fullName>
    </submittedName>
</protein>
<organism evidence="3">
    <name type="scientific">Medicago truncatula</name>
    <name type="common">Barrel medic</name>
    <name type="synonym">Medicago tribuloides</name>
    <dbReference type="NCBI Taxonomy" id="3880"/>
    <lineage>
        <taxon>Eukaryota</taxon>
        <taxon>Viridiplantae</taxon>
        <taxon>Streptophyta</taxon>
        <taxon>Embryophyta</taxon>
        <taxon>Tracheophyta</taxon>
        <taxon>Spermatophyta</taxon>
        <taxon>Magnoliopsida</taxon>
        <taxon>eudicotyledons</taxon>
        <taxon>Gunneridae</taxon>
        <taxon>Pentapetalae</taxon>
        <taxon>rosids</taxon>
        <taxon>fabids</taxon>
        <taxon>Fabales</taxon>
        <taxon>Fabaceae</taxon>
        <taxon>Papilionoideae</taxon>
        <taxon>50 kb inversion clade</taxon>
        <taxon>NPAAA clade</taxon>
        <taxon>Hologalegina</taxon>
        <taxon>IRL clade</taxon>
        <taxon>Trifolieae</taxon>
        <taxon>Medicago</taxon>
    </lineage>
</organism>
<accession>A0A396JL97</accession>
<keyword evidence="1" id="KW-0472">Membrane</keyword>
<dbReference type="Pfam" id="PF07127">
    <property type="entry name" value="Nodulin_late"/>
    <property type="match status" value="1"/>
</dbReference>
<dbReference type="GO" id="GO:0046872">
    <property type="term" value="F:metal ion binding"/>
    <property type="evidence" value="ECO:0007669"/>
    <property type="project" value="InterPro"/>
</dbReference>
<dbReference type="AlphaFoldDB" id="A0A396JL97"/>
<comment type="caution">
    <text evidence="3">The sequence shown here is derived from an EMBL/GenBank/DDBJ whole genome shotgun (WGS) entry which is preliminary data.</text>
</comment>
<dbReference type="Gramene" id="rna2709">
    <property type="protein sequence ID" value="RHN79026.1"/>
    <property type="gene ID" value="gene2709"/>
</dbReference>
<gene>
    <name evidence="3" type="ORF">MtrunA17_Chr1g0172371</name>
</gene>
<dbReference type="InterPro" id="IPR009810">
    <property type="entry name" value="Nodulin_late_dom"/>
</dbReference>
<evidence type="ECO:0000259" key="2">
    <source>
        <dbReference type="Pfam" id="PF07127"/>
    </source>
</evidence>
<feature type="transmembrane region" description="Helical" evidence="1">
    <location>
        <begin position="26"/>
        <end position="44"/>
    </location>
</feature>
<name>A0A396JL97_MEDTR</name>
<reference evidence="3" key="1">
    <citation type="journal article" date="2018" name="Nat. Plants">
        <title>Whole-genome landscape of Medicago truncatula symbiotic genes.</title>
        <authorList>
            <person name="Pecrix Y."/>
            <person name="Gamas P."/>
            <person name="Carrere S."/>
        </authorList>
    </citation>
    <scope>NUCLEOTIDE SEQUENCE</scope>
    <source>
        <tissue evidence="3">Leaves</tissue>
    </source>
</reference>
<keyword evidence="1" id="KW-1133">Transmembrane helix</keyword>
<keyword evidence="1" id="KW-0812">Transmembrane</keyword>
<evidence type="ECO:0000313" key="3">
    <source>
        <dbReference type="EMBL" id="RHN79026.1"/>
    </source>
</evidence>
<dbReference type="EMBL" id="PSQE01000001">
    <property type="protein sequence ID" value="RHN79026.1"/>
    <property type="molecule type" value="Genomic_DNA"/>
</dbReference>
<evidence type="ECO:0000256" key="1">
    <source>
        <dbReference type="SAM" id="Phobius"/>
    </source>
</evidence>